<evidence type="ECO:0000313" key="1">
    <source>
        <dbReference type="EMBL" id="KYC36290.1"/>
    </source>
</evidence>
<evidence type="ECO:0000313" key="2">
    <source>
        <dbReference type="Proteomes" id="UP000076925"/>
    </source>
</evidence>
<dbReference type="EMBL" id="ANNX02000047">
    <property type="protein sequence ID" value="KYC36290.1"/>
    <property type="molecule type" value="Genomic_DNA"/>
</dbReference>
<sequence length="60" mass="6958">MSTTDVKVENQRNYQKLMVALEASQGILNLLIAVCDDRNLHKLKAKAHQLVREIFWNFSD</sequence>
<dbReference type="AlphaFoldDB" id="A0A139WV23"/>
<protein>
    <submittedName>
        <fullName evidence="1">Uncharacterized protein</fullName>
    </submittedName>
</protein>
<organism evidence="1 2">
    <name type="scientific">Scytonema hofmannii PCC 7110</name>
    <dbReference type="NCBI Taxonomy" id="128403"/>
    <lineage>
        <taxon>Bacteria</taxon>
        <taxon>Bacillati</taxon>
        <taxon>Cyanobacteriota</taxon>
        <taxon>Cyanophyceae</taxon>
        <taxon>Nostocales</taxon>
        <taxon>Scytonemataceae</taxon>
        <taxon>Scytonema</taxon>
    </lineage>
</organism>
<comment type="caution">
    <text evidence="1">The sequence shown here is derived from an EMBL/GenBank/DDBJ whole genome shotgun (WGS) entry which is preliminary data.</text>
</comment>
<keyword evidence="2" id="KW-1185">Reference proteome</keyword>
<dbReference type="STRING" id="128403.WA1_41950"/>
<dbReference type="Proteomes" id="UP000076925">
    <property type="component" value="Unassembled WGS sequence"/>
</dbReference>
<accession>A0A139WV23</accession>
<proteinExistence type="predicted"/>
<name>A0A139WV23_9CYAN</name>
<gene>
    <name evidence="1" type="ORF">WA1_41950</name>
</gene>
<reference evidence="1 2" key="1">
    <citation type="journal article" date="2013" name="Genome Biol. Evol.">
        <title>Genomes of Stigonematalean cyanobacteria (subsection V) and the evolution of oxygenic photosynthesis from prokaryotes to plastids.</title>
        <authorList>
            <person name="Dagan T."/>
            <person name="Roettger M."/>
            <person name="Stucken K."/>
            <person name="Landan G."/>
            <person name="Koch R."/>
            <person name="Major P."/>
            <person name="Gould S.B."/>
            <person name="Goremykin V.V."/>
            <person name="Rippka R."/>
            <person name="Tandeau de Marsac N."/>
            <person name="Gugger M."/>
            <person name="Lockhart P.J."/>
            <person name="Allen J.F."/>
            <person name="Brune I."/>
            <person name="Maus I."/>
            <person name="Puhler A."/>
            <person name="Martin W.F."/>
        </authorList>
    </citation>
    <scope>NUCLEOTIDE SEQUENCE [LARGE SCALE GENOMIC DNA]</scope>
    <source>
        <strain evidence="1 2">PCC 7110</strain>
    </source>
</reference>